<feature type="transmembrane region" description="Helical" evidence="1">
    <location>
        <begin position="245"/>
        <end position="267"/>
    </location>
</feature>
<dbReference type="PANTHER" id="PTHR30590:SF2">
    <property type="entry name" value="INNER MEMBRANE PROTEIN"/>
    <property type="match status" value="1"/>
</dbReference>
<feature type="transmembrane region" description="Helical" evidence="1">
    <location>
        <begin position="142"/>
        <end position="167"/>
    </location>
</feature>
<feature type="domain" description="DUF418" evidence="2">
    <location>
        <begin position="232"/>
        <end position="385"/>
    </location>
</feature>
<comment type="caution">
    <text evidence="3">The sequence shown here is derived from an EMBL/GenBank/DDBJ whole genome shotgun (WGS) entry which is preliminary data.</text>
</comment>
<dbReference type="EMBL" id="JBFMIA010000004">
    <property type="protein sequence ID" value="MEW9501629.1"/>
    <property type="molecule type" value="Genomic_DNA"/>
</dbReference>
<keyword evidence="1" id="KW-0812">Transmembrane</keyword>
<feature type="transmembrane region" description="Helical" evidence="1">
    <location>
        <begin position="212"/>
        <end position="233"/>
    </location>
</feature>
<feature type="transmembrane region" description="Helical" evidence="1">
    <location>
        <begin position="348"/>
        <end position="367"/>
    </location>
</feature>
<feature type="transmembrane region" description="Helical" evidence="1">
    <location>
        <begin position="93"/>
        <end position="114"/>
    </location>
</feature>
<feature type="transmembrane region" description="Helical" evidence="1">
    <location>
        <begin position="279"/>
        <end position="297"/>
    </location>
</feature>
<dbReference type="Pfam" id="PF04235">
    <property type="entry name" value="DUF418"/>
    <property type="match status" value="1"/>
</dbReference>
<gene>
    <name evidence="3" type="ORF">AB1471_07420</name>
</gene>
<feature type="transmembrane region" description="Helical" evidence="1">
    <location>
        <begin position="61"/>
        <end position="81"/>
    </location>
</feature>
<name>A0ABV3Q2T2_9BACL</name>
<evidence type="ECO:0000259" key="2">
    <source>
        <dbReference type="Pfam" id="PF04235"/>
    </source>
</evidence>
<proteinExistence type="predicted"/>
<feature type="transmembrane region" description="Helical" evidence="1">
    <location>
        <begin position="21"/>
        <end position="41"/>
    </location>
</feature>
<reference evidence="3 4" key="1">
    <citation type="journal article" date="1979" name="Int. J. Syst. Evol. Microbiol.">
        <title>Bacillus globisporus subsp. marinus subsp. nov.</title>
        <authorList>
            <person name="Liu H."/>
        </authorList>
    </citation>
    <scope>NUCLEOTIDE SEQUENCE [LARGE SCALE GENOMIC DNA]</scope>
    <source>
        <strain evidence="3 4">DSM 1297</strain>
    </source>
</reference>
<feature type="transmembrane region" description="Helical" evidence="1">
    <location>
        <begin position="120"/>
        <end position="135"/>
    </location>
</feature>
<evidence type="ECO:0000313" key="4">
    <source>
        <dbReference type="Proteomes" id="UP001556040"/>
    </source>
</evidence>
<dbReference type="RefSeq" id="WP_367779110.1">
    <property type="nucleotide sequence ID" value="NZ_JBFMIA010000004.1"/>
</dbReference>
<dbReference type="InterPro" id="IPR007349">
    <property type="entry name" value="DUF418"/>
</dbReference>
<dbReference type="InterPro" id="IPR052529">
    <property type="entry name" value="Bact_Transport_Assoc"/>
</dbReference>
<dbReference type="Proteomes" id="UP001556040">
    <property type="component" value="Unassembled WGS sequence"/>
</dbReference>
<protein>
    <submittedName>
        <fullName evidence="3">DUF418 domain-containing protein</fullName>
    </submittedName>
</protein>
<keyword evidence="4" id="KW-1185">Reference proteome</keyword>
<sequence length="388" mass="43947">MKLQPIEPSSRIASLDVMRGFSLLGIFIVNMIAFHSPMYYYDPYTWWGDSINRPVYWWIDVFIQASFYPIFTMMFGYGLAIQFRRSIEKGTNFIPFAMKRLFILLVIGVIHAFVIWSGDILISYAMVGFLLIWLLKLDGKWLLILGLILFLLPQILISGVLVLAYVVDPISVTYFSGVQEIQSSVDAYGNGSIGDIFAQRYNDWMFANSPTAFVSLIIALLPLMMIGAGVSKLRLLERAKEKKKSLLVITLITLPIALVLKTAPYWGEKNLAFSFIQDFVGGPLLSMAYMALIALLMTSTKSVKLLRPFAQTGRMSLTNYLLQSVIGTLIFYSYGLGLYDEVNLSTSILLALAIFVVQMILSELWLARFQRGPMESLWRRLSYGKKVK</sequence>
<accession>A0ABV3Q2T2</accession>
<keyword evidence="1" id="KW-1133">Transmembrane helix</keyword>
<evidence type="ECO:0000256" key="1">
    <source>
        <dbReference type="SAM" id="Phobius"/>
    </source>
</evidence>
<evidence type="ECO:0000313" key="3">
    <source>
        <dbReference type="EMBL" id="MEW9501629.1"/>
    </source>
</evidence>
<keyword evidence="1" id="KW-0472">Membrane</keyword>
<feature type="transmembrane region" description="Helical" evidence="1">
    <location>
        <begin position="317"/>
        <end position="336"/>
    </location>
</feature>
<organism evidence="3 4">
    <name type="scientific">Jeotgalibacillus marinus</name>
    <dbReference type="NCBI Taxonomy" id="86667"/>
    <lineage>
        <taxon>Bacteria</taxon>
        <taxon>Bacillati</taxon>
        <taxon>Bacillota</taxon>
        <taxon>Bacilli</taxon>
        <taxon>Bacillales</taxon>
        <taxon>Caryophanaceae</taxon>
        <taxon>Jeotgalibacillus</taxon>
    </lineage>
</organism>
<dbReference type="PANTHER" id="PTHR30590">
    <property type="entry name" value="INNER MEMBRANE PROTEIN"/>
    <property type="match status" value="1"/>
</dbReference>